<name>A0A068NRD4_FIMGI</name>
<dbReference type="Proteomes" id="UP000027982">
    <property type="component" value="Chromosome"/>
</dbReference>
<reference evidence="1 2" key="1">
    <citation type="journal article" date="2014" name="PLoS ONE">
        <title>The first complete genome sequence of the class fimbriimonadia in the phylum armatimonadetes.</title>
        <authorList>
            <person name="Hu Z.Y."/>
            <person name="Wang Y.Z."/>
            <person name="Im W.T."/>
            <person name="Wang S.Y."/>
            <person name="Zhao G.P."/>
            <person name="Zheng H.J."/>
            <person name="Quan Z.X."/>
        </authorList>
    </citation>
    <scope>NUCLEOTIDE SEQUENCE [LARGE SCALE GENOMIC DNA]</scope>
    <source>
        <strain evidence="1">Gsoil 348</strain>
    </source>
</reference>
<dbReference type="STRING" id="661478.OP10G_2628"/>
<dbReference type="EMBL" id="CP007139">
    <property type="protein sequence ID" value="AIE85996.1"/>
    <property type="molecule type" value="Genomic_DNA"/>
</dbReference>
<dbReference type="AlphaFoldDB" id="A0A068NRD4"/>
<sequence>MASSKPTITVTLSRDAEDDLIGIWADNVELYKDVDHADGYLHFLRTGINRLATSYAEGQSWKGSPSFGS</sequence>
<proteinExistence type="predicted"/>
<dbReference type="RefSeq" id="WP_025225457.1">
    <property type="nucleotide sequence ID" value="NZ_CP007139.1"/>
</dbReference>
<evidence type="ECO:0000313" key="2">
    <source>
        <dbReference type="Proteomes" id="UP000027982"/>
    </source>
</evidence>
<dbReference type="KEGG" id="fgi:OP10G_2628"/>
<evidence type="ECO:0000313" key="1">
    <source>
        <dbReference type="EMBL" id="AIE85996.1"/>
    </source>
</evidence>
<gene>
    <name evidence="1" type="ORF">OP10G_2628</name>
</gene>
<accession>A0A068NRD4</accession>
<dbReference type="HOGENOM" id="CLU_2769772_0_0_0"/>
<organism evidence="1 2">
    <name type="scientific">Fimbriimonas ginsengisoli Gsoil 348</name>
    <dbReference type="NCBI Taxonomy" id="661478"/>
    <lineage>
        <taxon>Bacteria</taxon>
        <taxon>Bacillati</taxon>
        <taxon>Armatimonadota</taxon>
        <taxon>Fimbriimonadia</taxon>
        <taxon>Fimbriimonadales</taxon>
        <taxon>Fimbriimonadaceae</taxon>
        <taxon>Fimbriimonas</taxon>
    </lineage>
</organism>
<protein>
    <submittedName>
        <fullName evidence="1">Uncharacterized protein</fullName>
    </submittedName>
</protein>
<keyword evidence="2" id="KW-1185">Reference proteome</keyword>